<evidence type="ECO:0000256" key="1">
    <source>
        <dbReference type="SAM" id="Coils"/>
    </source>
</evidence>
<dbReference type="AlphaFoldDB" id="V6LXW1"/>
<reference evidence="2" key="1">
    <citation type="journal article" date="2014" name="PLoS Genet.">
        <title>The Genome of Spironucleus salmonicida Highlights a Fish Pathogen Adapted to Fluctuating Environments.</title>
        <authorList>
            <person name="Xu F."/>
            <person name="Jerlstrom-Hultqvist J."/>
            <person name="Einarsson E."/>
            <person name="Astvaldsson A."/>
            <person name="Svard S.G."/>
            <person name="Andersson J.O."/>
        </authorList>
    </citation>
    <scope>NUCLEOTIDE SEQUENCE</scope>
</reference>
<protein>
    <submittedName>
        <fullName evidence="2">Uncharacterized protein</fullName>
    </submittedName>
</protein>
<dbReference type="EMBL" id="KI545981">
    <property type="protein sequence ID" value="EST48551.1"/>
    <property type="molecule type" value="Genomic_DNA"/>
</dbReference>
<proteinExistence type="predicted"/>
<gene>
    <name evidence="2" type="ORF">SS50377_11162</name>
</gene>
<name>V6LXW1_9EUKA</name>
<organism evidence="2">
    <name type="scientific">Spironucleus salmonicida</name>
    <dbReference type="NCBI Taxonomy" id="348837"/>
    <lineage>
        <taxon>Eukaryota</taxon>
        <taxon>Metamonada</taxon>
        <taxon>Diplomonadida</taxon>
        <taxon>Hexamitidae</taxon>
        <taxon>Hexamitinae</taxon>
        <taxon>Spironucleus</taxon>
    </lineage>
</organism>
<keyword evidence="1" id="KW-0175">Coiled coil</keyword>
<feature type="coiled-coil region" evidence="1">
    <location>
        <begin position="146"/>
        <end position="222"/>
    </location>
</feature>
<accession>V6LXW1</accession>
<evidence type="ECO:0000313" key="2">
    <source>
        <dbReference type="EMBL" id="EST48551.1"/>
    </source>
</evidence>
<sequence>MSHTLDEVQSIINKTMLLSSQYEIKDIEMIDSGCKIFQDRLSDTRAIFNLPQSNNIKRAAALKDLSIQVRMLCMNLNNIKGSGELNCKIIMKQLNKYEEILSNLSGELLKSEIQEKNRQELAKIYYDVPATPIFNIQKVDKDVQIEDQTENIIKELADQRKEYQQIINAFKQSSDEDQKLIDELVDENQKFKASIDKLNKDNSELKSQVEEAEEALAEILSMKK</sequence>
<dbReference type="VEuPathDB" id="GiardiaDB:SS50377_23569"/>